<feature type="compositionally biased region" description="Low complexity" evidence="1">
    <location>
        <begin position="26"/>
        <end position="35"/>
    </location>
</feature>
<organism evidence="3 4">
    <name type="scientific">Methyloligella halotolerans</name>
    <dbReference type="NCBI Taxonomy" id="1177755"/>
    <lineage>
        <taxon>Bacteria</taxon>
        <taxon>Pseudomonadati</taxon>
        <taxon>Pseudomonadota</taxon>
        <taxon>Alphaproteobacteria</taxon>
        <taxon>Hyphomicrobiales</taxon>
        <taxon>Hyphomicrobiaceae</taxon>
        <taxon>Methyloligella</taxon>
    </lineage>
</organism>
<feature type="compositionally biased region" description="Basic and acidic residues" evidence="1">
    <location>
        <begin position="1"/>
        <end position="20"/>
    </location>
</feature>
<comment type="caution">
    <text evidence="3">The sequence shown here is derived from an EMBL/GenBank/DDBJ whole genome shotgun (WGS) entry which is preliminary data.</text>
</comment>
<keyword evidence="4" id="KW-1185">Reference proteome</keyword>
<evidence type="ECO:0000259" key="2">
    <source>
        <dbReference type="Pfam" id="PF18557"/>
    </source>
</evidence>
<protein>
    <recommendedName>
        <fullName evidence="2">Anti-sigma factor NepR domain-containing protein</fullName>
    </recommendedName>
</protein>
<reference evidence="3 4" key="1">
    <citation type="submission" date="2016-07" db="EMBL/GenBank/DDBJ databases">
        <title>Draft genome sequence of Methyloligella halotolerans C2T (VKM B-2706T=CCUG 61687T=DSM 25045T), a halotolerant polyhydroxybutyrate accumulating methylotroph.</title>
        <authorList>
            <person name="Vasilenko O.V."/>
            <person name="Doronina N.V."/>
            <person name="Poroshina M.N."/>
            <person name="Tarlachkov S.V."/>
            <person name="Trotsenko Y.A."/>
        </authorList>
    </citation>
    <scope>NUCLEOTIDE SEQUENCE [LARGE SCALE GENOMIC DNA]</scope>
    <source>
        <strain evidence="3 4">VKM B-2706</strain>
    </source>
</reference>
<dbReference type="Pfam" id="PF18557">
    <property type="entry name" value="NepR"/>
    <property type="match status" value="1"/>
</dbReference>
<dbReference type="AlphaFoldDB" id="A0A1E2S2M8"/>
<accession>A0A1E2S2M8</accession>
<dbReference type="Proteomes" id="UP000095087">
    <property type="component" value="Unassembled WGS sequence"/>
</dbReference>
<evidence type="ECO:0000256" key="1">
    <source>
        <dbReference type="SAM" id="MobiDB-lite"/>
    </source>
</evidence>
<gene>
    <name evidence="3" type="ORF">A7A08_00607</name>
</gene>
<dbReference type="InterPro" id="IPR041649">
    <property type="entry name" value="NepR"/>
</dbReference>
<sequence>MTDKQKSGARDKTPEEKGRMDLATGNASNSAADDAVSPMMDGQPAADDKSGLSSDLQAHIGRQLRAAFDEVAREPIPDRFMQLLKDLEESGSKK</sequence>
<feature type="domain" description="Anti-sigma factor NepR" evidence="2">
    <location>
        <begin position="57"/>
        <end position="90"/>
    </location>
</feature>
<proteinExistence type="predicted"/>
<dbReference type="STRING" id="1177755.A7A08_00607"/>
<dbReference type="EMBL" id="MASI01000001">
    <property type="protein sequence ID" value="ODA68773.1"/>
    <property type="molecule type" value="Genomic_DNA"/>
</dbReference>
<feature type="region of interest" description="Disordered" evidence="1">
    <location>
        <begin position="1"/>
        <end position="53"/>
    </location>
</feature>
<evidence type="ECO:0000313" key="3">
    <source>
        <dbReference type="EMBL" id="ODA68773.1"/>
    </source>
</evidence>
<evidence type="ECO:0000313" key="4">
    <source>
        <dbReference type="Proteomes" id="UP000095087"/>
    </source>
</evidence>
<name>A0A1E2S2M8_9HYPH</name>